<evidence type="ECO:0000313" key="3">
    <source>
        <dbReference type="Proteomes" id="UP000198983"/>
    </source>
</evidence>
<dbReference type="Proteomes" id="UP000198983">
    <property type="component" value="Chromosome I"/>
</dbReference>
<dbReference type="AlphaFoldDB" id="A0A1H1R0D6"/>
<feature type="transmembrane region" description="Helical" evidence="1">
    <location>
        <begin position="50"/>
        <end position="70"/>
    </location>
</feature>
<dbReference type="EMBL" id="LT629732">
    <property type="protein sequence ID" value="SDS29112.1"/>
    <property type="molecule type" value="Genomic_DNA"/>
</dbReference>
<sequence>MLVSPSASGNTSVARIPLERTYGKATQLDADMVAGLVLGGVLTASLGRPWRFFILAPLGVAAVVLAPWYCRRAGTSPHPGPTCWARCSRFPPTLVE</sequence>
<accession>A0A1H1R0D6</accession>
<organism evidence="2 3">
    <name type="scientific">Actinopolymorpha singaporensis</name>
    <dbReference type="NCBI Taxonomy" id="117157"/>
    <lineage>
        <taxon>Bacteria</taxon>
        <taxon>Bacillati</taxon>
        <taxon>Actinomycetota</taxon>
        <taxon>Actinomycetes</taxon>
        <taxon>Propionibacteriales</taxon>
        <taxon>Actinopolymorphaceae</taxon>
        <taxon>Actinopolymorpha</taxon>
    </lineage>
</organism>
<protein>
    <submittedName>
        <fullName evidence="2">Uncharacterized protein</fullName>
    </submittedName>
</protein>
<proteinExistence type="predicted"/>
<evidence type="ECO:0000313" key="2">
    <source>
        <dbReference type="EMBL" id="SDS29112.1"/>
    </source>
</evidence>
<keyword evidence="1" id="KW-0472">Membrane</keyword>
<name>A0A1H1R0D6_9ACTN</name>
<dbReference type="STRING" id="117157.SAMN04489717_2220"/>
<keyword evidence="1" id="KW-1133">Transmembrane helix</keyword>
<keyword evidence="3" id="KW-1185">Reference proteome</keyword>
<evidence type="ECO:0000256" key="1">
    <source>
        <dbReference type="SAM" id="Phobius"/>
    </source>
</evidence>
<gene>
    <name evidence="2" type="ORF">SAMN04489717_2220</name>
</gene>
<reference evidence="2 3" key="1">
    <citation type="submission" date="2016-10" db="EMBL/GenBank/DDBJ databases">
        <authorList>
            <person name="de Groot N.N."/>
        </authorList>
    </citation>
    <scope>NUCLEOTIDE SEQUENCE [LARGE SCALE GENOMIC DNA]</scope>
    <source>
        <strain evidence="2 3">DSM 22024</strain>
    </source>
</reference>
<keyword evidence="1" id="KW-0812">Transmembrane</keyword>